<feature type="compositionally biased region" description="Low complexity" evidence="1">
    <location>
        <begin position="180"/>
        <end position="196"/>
    </location>
</feature>
<organism evidence="3 4">
    <name type="scientific">Streptomyces himastatinicus ATCC 53653</name>
    <dbReference type="NCBI Taxonomy" id="457427"/>
    <lineage>
        <taxon>Bacteria</taxon>
        <taxon>Bacillati</taxon>
        <taxon>Actinomycetota</taxon>
        <taxon>Actinomycetes</taxon>
        <taxon>Kitasatosporales</taxon>
        <taxon>Streptomycetaceae</taxon>
        <taxon>Streptomyces</taxon>
        <taxon>Streptomyces violaceusniger group</taxon>
    </lineage>
</organism>
<dbReference type="AlphaFoldDB" id="D9WB99"/>
<dbReference type="EMBL" id="GG657754">
    <property type="protein sequence ID" value="EFL22876.1"/>
    <property type="molecule type" value="Genomic_DNA"/>
</dbReference>
<feature type="transmembrane region" description="Helical" evidence="2">
    <location>
        <begin position="83"/>
        <end position="102"/>
    </location>
</feature>
<reference evidence="3 4" key="1">
    <citation type="submission" date="2009-02" db="EMBL/GenBank/DDBJ databases">
        <title>Annotation of Streptomyces hygroscopicus strain ATCC 53653.</title>
        <authorList>
            <consortium name="The Broad Institute Genome Sequencing Platform"/>
            <consortium name="Broad Institute Microbial Sequencing Center"/>
            <person name="Fischbach M."/>
            <person name="Godfrey P."/>
            <person name="Ward D."/>
            <person name="Young S."/>
            <person name="Zeng Q."/>
            <person name="Koehrsen M."/>
            <person name="Alvarado L."/>
            <person name="Berlin A.M."/>
            <person name="Bochicchio J."/>
            <person name="Borenstein D."/>
            <person name="Chapman S.B."/>
            <person name="Chen Z."/>
            <person name="Engels R."/>
            <person name="Freedman E."/>
            <person name="Gellesch M."/>
            <person name="Goldberg J."/>
            <person name="Griggs A."/>
            <person name="Gujja S."/>
            <person name="Heilman E.R."/>
            <person name="Heiman D.I."/>
            <person name="Hepburn T.A."/>
            <person name="Howarth C."/>
            <person name="Jen D."/>
            <person name="Larson L."/>
            <person name="Lewis B."/>
            <person name="Mehta T."/>
            <person name="Park D."/>
            <person name="Pearson M."/>
            <person name="Richards J."/>
            <person name="Roberts A."/>
            <person name="Saif S."/>
            <person name="Shea T.D."/>
            <person name="Shenoy N."/>
            <person name="Sisk P."/>
            <person name="Stolte C."/>
            <person name="Sykes S.N."/>
            <person name="Thomson T."/>
            <person name="Walk T."/>
            <person name="White J."/>
            <person name="Yandava C."/>
            <person name="Straight P."/>
            <person name="Clardy J."/>
            <person name="Hung D."/>
            <person name="Kolter R."/>
            <person name="Mekalanos J."/>
            <person name="Walker S."/>
            <person name="Walsh C.T."/>
            <person name="Wieland-Brown L.C."/>
            <person name="Haas B."/>
            <person name="Nusbaum C."/>
            <person name="Birren B."/>
        </authorList>
    </citation>
    <scope>NUCLEOTIDE SEQUENCE [LARGE SCALE GENOMIC DNA]</scope>
    <source>
        <strain evidence="3 4">ATCC 53653</strain>
    </source>
</reference>
<keyword evidence="2" id="KW-0472">Membrane</keyword>
<proteinExistence type="predicted"/>
<name>D9WB99_9ACTN</name>
<feature type="compositionally biased region" description="Polar residues" evidence="1">
    <location>
        <begin position="1"/>
        <end position="10"/>
    </location>
</feature>
<protein>
    <submittedName>
        <fullName evidence="3">Putative membrane protein</fullName>
    </submittedName>
</protein>
<sequence length="286" mass="30157">MRETPRSQGTAGDAEPALPQLRPGCALAHTTGASGSGSPHRSDGRPPQTPRGERHTGRHGGPGTTPPVPGPPSVFFRHTALRALVLPTVLLAVFALCAWQVAAHGPLRTFDERLGRAIAGSPLPLLRRGVLRRPRQYEGGASGPRRRARLHGMAYPGSGTPVVAGAAGRRAGDGGGPGPGRTAEGAARPPGSARAAGGRDRVLPFRPCRDGRRRLWRGSRAAAPPPAREAAGVADRRRRPAHLAVGVGLVRRAYHWPLDVVGSWCLCGCLLWAVLRVRERSGRRTA</sequence>
<dbReference type="STRING" id="457427.SSOG_02590"/>
<keyword evidence="2" id="KW-0812">Transmembrane</keyword>
<feature type="transmembrane region" description="Helical" evidence="2">
    <location>
        <begin position="254"/>
        <end position="275"/>
    </location>
</feature>
<evidence type="ECO:0000313" key="4">
    <source>
        <dbReference type="Proteomes" id="UP000003963"/>
    </source>
</evidence>
<evidence type="ECO:0000256" key="1">
    <source>
        <dbReference type="SAM" id="MobiDB-lite"/>
    </source>
</evidence>
<feature type="region of interest" description="Disordered" evidence="1">
    <location>
        <begin position="136"/>
        <end position="205"/>
    </location>
</feature>
<dbReference type="HOGENOM" id="CLU_072573_1_0_11"/>
<dbReference type="Proteomes" id="UP000003963">
    <property type="component" value="Unassembled WGS sequence"/>
</dbReference>
<dbReference type="SUPFAM" id="SSF48317">
    <property type="entry name" value="Acid phosphatase/Vanadium-dependent haloperoxidase"/>
    <property type="match status" value="1"/>
</dbReference>
<dbReference type="InterPro" id="IPR036938">
    <property type="entry name" value="PAP2/HPO_sf"/>
</dbReference>
<accession>D9WB99</accession>
<gene>
    <name evidence="3" type="ORF">SSOG_02590</name>
</gene>
<keyword evidence="4" id="KW-1185">Reference proteome</keyword>
<evidence type="ECO:0000313" key="3">
    <source>
        <dbReference type="EMBL" id="EFL22876.1"/>
    </source>
</evidence>
<keyword evidence="2" id="KW-1133">Transmembrane helix</keyword>
<feature type="region of interest" description="Disordered" evidence="1">
    <location>
        <begin position="1"/>
        <end position="71"/>
    </location>
</feature>
<evidence type="ECO:0000256" key="2">
    <source>
        <dbReference type="SAM" id="Phobius"/>
    </source>
</evidence>